<protein>
    <submittedName>
        <fullName evidence="7">Fructokinase</fullName>
        <ecNumber evidence="7">2.7.1.4</ecNumber>
    </submittedName>
</protein>
<dbReference type="InterPro" id="IPR050306">
    <property type="entry name" value="PfkB_Carbo_kinase"/>
</dbReference>
<dbReference type="InterPro" id="IPR011611">
    <property type="entry name" value="PfkB_dom"/>
</dbReference>
<gene>
    <name evidence="7" type="ORF">BJ972_001798</name>
    <name evidence="8" type="ORF">ESP50_07455</name>
</gene>
<keyword evidence="9" id="KW-1185">Reference proteome</keyword>
<dbReference type="InterPro" id="IPR029056">
    <property type="entry name" value="Ribokinase-like"/>
</dbReference>
<feature type="domain" description="Carbohydrate kinase PfkB" evidence="6">
    <location>
        <begin position="6"/>
        <end position="289"/>
    </location>
</feature>
<reference evidence="7 10" key="2">
    <citation type="submission" date="2020-07" db="EMBL/GenBank/DDBJ databases">
        <title>Sequencing the genomes of 1000 actinobacteria strains.</title>
        <authorList>
            <person name="Klenk H.-P."/>
        </authorList>
    </citation>
    <scope>NUCLEOTIDE SEQUENCE [LARGE SCALE GENOMIC DNA]</scope>
    <source>
        <strain evidence="7 10">DSM 23870</strain>
    </source>
</reference>
<evidence type="ECO:0000256" key="2">
    <source>
        <dbReference type="ARBA" id="ARBA00022679"/>
    </source>
</evidence>
<evidence type="ECO:0000313" key="8">
    <source>
        <dbReference type="EMBL" id="RXZ86890.1"/>
    </source>
</evidence>
<keyword evidence="2 7" id="KW-0808">Transferase</keyword>
<dbReference type="PROSITE" id="PS00583">
    <property type="entry name" value="PFKB_KINASES_1"/>
    <property type="match status" value="1"/>
</dbReference>
<sequence length="294" mass="30064">MSDTPRICVIGDALVDEIRDADGIRAFPGGAALNVAVGLAVLGVPTTLITMLGADEEADLIREFLEGFGVELIETTSTLGTARAISHRVDGEPHYEFNEAARGRHIAFTAAAHVALEEAPLIVVSCVALDSAAQFEELVAATSGRAPLIVDPNPRTGMMHDRDAFLTNLEALAAEALLVKVGDDDAAVLADESLDVFADRLLATGAHAVLTTAGRDGAGVRTSDGVRVSVGISDLPGPIVDTMGAGDAVLASAVATIHASGQPTDAAGWVALLGDAMLVAAATCRSEGALLKKP</sequence>
<keyword evidence="4 7" id="KW-0418">Kinase</keyword>
<evidence type="ECO:0000256" key="3">
    <source>
        <dbReference type="ARBA" id="ARBA00022741"/>
    </source>
</evidence>
<evidence type="ECO:0000256" key="1">
    <source>
        <dbReference type="ARBA" id="ARBA00010688"/>
    </source>
</evidence>
<organism evidence="8 9">
    <name type="scientific">Agromyces atrinae</name>
    <dbReference type="NCBI Taxonomy" id="592376"/>
    <lineage>
        <taxon>Bacteria</taxon>
        <taxon>Bacillati</taxon>
        <taxon>Actinomycetota</taxon>
        <taxon>Actinomycetes</taxon>
        <taxon>Micrococcales</taxon>
        <taxon>Microbacteriaceae</taxon>
        <taxon>Agromyces</taxon>
    </lineage>
</organism>
<dbReference type="GO" id="GO:0005524">
    <property type="term" value="F:ATP binding"/>
    <property type="evidence" value="ECO:0007669"/>
    <property type="project" value="UniProtKB-KW"/>
</dbReference>
<evidence type="ECO:0000313" key="10">
    <source>
        <dbReference type="Proteomes" id="UP000581087"/>
    </source>
</evidence>
<evidence type="ECO:0000256" key="5">
    <source>
        <dbReference type="ARBA" id="ARBA00022840"/>
    </source>
</evidence>
<comment type="caution">
    <text evidence="8">The sequence shown here is derived from an EMBL/GenBank/DDBJ whole genome shotgun (WGS) entry which is preliminary data.</text>
</comment>
<reference evidence="8 9" key="1">
    <citation type="submission" date="2019-01" db="EMBL/GenBank/DDBJ databases">
        <title>Agromyces.</title>
        <authorList>
            <person name="Li J."/>
        </authorList>
    </citation>
    <scope>NUCLEOTIDE SEQUENCE [LARGE SCALE GENOMIC DNA]</scope>
    <source>
        <strain evidence="8 9">DSM 23870</strain>
    </source>
</reference>
<dbReference type="Gene3D" id="3.40.1190.20">
    <property type="match status" value="1"/>
</dbReference>
<accession>A0A4Q2MCS4</accession>
<dbReference type="PANTHER" id="PTHR43085:SF1">
    <property type="entry name" value="PSEUDOURIDINE KINASE-RELATED"/>
    <property type="match status" value="1"/>
</dbReference>
<evidence type="ECO:0000313" key="9">
    <source>
        <dbReference type="Proteomes" id="UP000292686"/>
    </source>
</evidence>
<dbReference type="Proteomes" id="UP000292686">
    <property type="component" value="Unassembled WGS sequence"/>
</dbReference>
<dbReference type="GO" id="GO:0008865">
    <property type="term" value="F:fructokinase activity"/>
    <property type="evidence" value="ECO:0007669"/>
    <property type="project" value="UniProtKB-EC"/>
</dbReference>
<dbReference type="Proteomes" id="UP000581087">
    <property type="component" value="Unassembled WGS sequence"/>
</dbReference>
<dbReference type="EC" id="2.7.1.4" evidence="7"/>
<dbReference type="InterPro" id="IPR002173">
    <property type="entry name" value="Carboh/pur_kinase_PfkB_CS"/>
</dbReference>
<dbReference type="AlphaFoldDB" id="A0A4Q2MCS4"/>
<dbReference type="EMBL" id="SDPM01000003">
    <property type="protein sequence ID" value="RXZ86890.1"/>
    <property type="molecule type" value="Genomic_DNA"/>
</dbReference>
<evidence type="ECO:0000313" key="7">
    <source>
        <dbReference type="EMBL" id="NYD67279.1"/>
    </source>
</evidence>
<keyword evidence="3" id="KW-0547">Nucleotide-binding</keyword>
<evidence type="ECO:0000259" key="6">
    <source>
        <dbReference type="Pfam" id="PF00294"/>
    </source>
</evidence>
<dbReference type="OrthoDB" id="9795789at2"/>
<dbReference type="RefSeq" id="WP_129173666.1">
    <property type="nucleotide sequence ID" value="NZ_JACCBI010000001.1"/>
</dbReference>
<dbReference type="Pfam" id="PF00294">
    <property type="entry name" value="PfkB"/>
    <property type="match status" value="1"/>
</dbReference>
<dbReference type="SUPFAM" id="SSF53613">
    <property type="entry name" value="Ribokinase-like"/>
    <property type="match status" value="1"/>
</dbReference>
<keyword evidence="5" id="KW-0067">ATP-binding</keyword>
<comment type="similarity">
    <text evidence="1">Belongs to the carbohydrate kinase PfkB family.</text>
</comment>
<dbReference type="EMBL" id="JACCBI010000001">
    <property type="protein sequence ID" value="NYD67279.1"/>
    <property type="molecule type" value="Genomic_DNA"/>
</dbReference>
<name>A0A4Q2MCS4_9MICO</name>
<proteinExistence type="inferred from homology"/>
<evidence type="ECO:0000256" key="4">
    <source>
        <dbReference type="ARBA" id="ARBA00022777"/>
    </source>
</evidence>
<dbReference type="PANTHER" id="PTHR43085">
    <property type="entry name" value="HEXOKINASE FAMILY MEMBER"/>
    <property type="match status" value="1"/>
</dbReference>